<dbReference type="Proteomes" id="UP001155586">
    <property type="component" value="Unassembled WGS sequence"/>
</dbReference>
<dbReference type="Pfam" id="PF13692">
    <property type="entry name" value="Glyco_trans_1_4"/>
    <property type="match status" value="1"/>
</dbReference>
<dbReference type="PANTHER" id="PTHR12526:SF630">
    <property type="entry name" value="GLYCOSYLTRANSFERASE"/>
    <property type="match status" value="1"/>
</dbReference>
<organism evidence="1 2">
    <name type="scientific">Vibrio paucivorans</name>
    <dbReference type="NCBI Taxonomy" id="2829489"/>
    <lineage>
        <taxon>Bacteria</taxon>
        <taxon>Pseudomonadati</taxon>
        <taxon>Pseudomonadota</taxon>
        <taxon>Gammaproteobacteria</taxon>
        <taxon>Vibrionales</taxon>
        <taxon>Vibrionaceae</taxon>
        <taxon>Vibrio</taxon>
    </lineage>
</organism>
<dbReference type="Gene3D" id="3.40.50.2000">
    <property type="entry name" value="Glycogen Phosphorylase B"/>
    <property type="match status" value="1"/>
</dbReference>
<protein>
    <submittedName>
        <fullName evidence="1">Glycosyltransferase</fullName>
        <ecNumber evidence="1">2.4.-.-</ecNumber>
    </submittedName>
</protein>
<dbReference type="SUPFAM" id="SSF53756">
    <property type="entry name" value="UDP-Glycosyltransferase/glycogen phosphorylase"/>
    <property type="match status" value="1"/>
</dbReference>
<keyword evidence="1" id="KW-0328">Glycosyltransferase</keyword>
<accession>A0A9X3HQX3</accession>
<name>A0A9X3HQX3_9VIBR</name>
<comment type="caution">
    <text evidence="1">The sequence shown here is derived from an EMBL/GenBank/DDBJ whole genome shotgun (WGS) entry which is preliminary data.</text>
</comment>
<gene>
    <name evidence="1" type="ORF">MD483_04030</name>
</gene>
<dbReference type="EC" id="2.4.-.-" evidence="1"/>
<dbReference type="GO" id="GO:0016757">
    <property type="term" value="F:glycosyltransferase activity"/>
    <property type="evidence" value="ECO:0007669"/>
    <property type="project" value="UniProtKB-KW"/>
</dbReference>
<proteinExistence type="predicted"/>
<dbReference type="AlphaFoldDB" id="A0A9X3HQX3"/>
<dbReference type="EMBL" id="JAKRRX010000013">
    <property type="protein sequence ID" value="MCW8332997.1"/>
    <property type="molecule type" value="Genomic_DNA"/>
</dbReference>
<dbReference type="Gene3D" id="3.40.50.11010">
    <property type="match status" value="1"/>
</dbReference>
<keyword evidence="2" id="KW-1185">Reference proteome</keyword>
<evidence type="ECO:0000313" key="1">
    <source>
        <dbReference type="EMBL" id="MCW8332997.1"/>
    </source>
</evidence>
<dbReference type="PANTHER" id="PTHR12526">
    <property type="entry name" value="GLYCOSYLTRANSFERASE"/>
    <property type="match status" value="1"/>
</dbReference>
<sequence length="372" mass="41572">MHDLIVFGEDFGGLPSSTQHLVKRLASQRKIVWVNSIGLRQPKLNSGDIKRAFNKLLGKQKSGFGRTGTINANHNMTIVDLKTIPAPDSAFARQVAKELMLRQLLPVIRKAQLRQPILWCSLPTAADLCGHLGESAVVYYCGDDFEALAGVDHHIVAKHEANLVVKADLIFGASEEICRKFPAAKTQLLPHGVDTELFSSPALRAHDLPNNGRPTAGFYGSLSEWLDYEMLHAVVEQNPEWNFVFIGPQELSKSQLPTATNVYYLGPKPHHELPGYSQHWDVSLLPFKSNRQIEACSPLKLMEYLAAETPIVSTQFPALAPFKRYVHVVDGAEEMTAALKHARYQPRLPKGIVTQHSWDSRSEFVNWMLELL</sequence>
<evidence type="ECO:0000313" key="2">
    <source>
        <dbReference type="Proteomes" id="UP001155586"/>
    </source>
</evidence>
<reference evidence="1" key="1">
    <citation type="submission" date="2022-02" db="EMBL/GenBank/DDBJ databases">
        <title>Vibrio sp. nov., a new bacterium isolated from Bohai sea, China.</title>
        <authorList>
            <person name="Yuan Y."/>
        </authorList>
    </citation>
    <scope>NUCLEOTIDE SEQUENCE</scope>
    <source>
        <strain evidence="1">DBSS07</strain>
    </source>
</reference>
<dbReference type="RefSeq" id="WP_265686686.1">
    <property type="nucleotide sequence ID" value="NZ_JAKRRX010000013.1"/>
</dbReference>
<keyword evidence="1" id="KW-0808">Transferase</keyword>